<dbReference type="InterPro" id="IPR020843">
    <property type="entry name" value="ER"/>
</dbReference>
<organism evidence="4 5">
    <name type="scientific">Streptacidiphilus fuscans</name>
    <dbReference type="NCBI Taxonomy" id="2789292"/>
    <lineage>
        <taxon>Bacteria</taxon>
        <taxon>Bacillati</taxon>
        <taxon>Actinomycetota</taxon>
        <taxon>Actinomycetes</taxon>
        <taxon>Kitasatosporales</taxon>
        <taxon>Streptomycetaceae</taxon>
        <taxon>Streptacidiphilus</taxon>
    </lineage>
</organism>
<evidence type="ECO:0000313" key="5">
    <source>
        <dbReference type="Proteomes" id="UP000657385"/>
    </source>
</evidence>
<keyword evidence="1" id="KW-0521">NADP</keyword>
<dbReference type="SUPFAM" id="SSF50129">
    <property type="entry name" value="GroES-like"/>
    <property type="match status" value="1"/>
</dbReference>
<keyword evidence="2" id="KW-0560">Oxidoreductase</keyword>
<dbReference type="Gene3D" id="3.40.50.720">
    <property type="entry name" value="NAD(P)-binding Rossmann-like Domain"/>
    <property type="match status" value="1"/>
</dbReference>
<dbReference type="InterPro" id="IPR011032">
    <property type="entry name" value="GroES-like_sf"/>
</dbReference>
<protein>
    <submittedName>
        <fullName evidence="4">NADPH:quinone oxidoreductase family protein</fullName>
    </submittedName>
</protein>
<dbReference type="PANTHER" id="PTHR48106">
    <property type="entry name" value="QUINONE OXIDOREDUCTASE PIG3-RELATED"/>
    <property type="match status" value="1"/>
</dbReference>
<dbReference type="GO" id="GO:0016651">
    <property type="term" value="F:oxidoreductase activity, acting on NAD(P)H"/>
    <property type="evidence" value="ECO:0007669"/>
    <property type="project" value="TreeGrafter"/>
</dbReference>
<dbReference type="InterPro" id="IPR013154">
    <property type="entry name" value="ADH-like_N"/>
</dbReference>
<dbReference type="GO" id="GO:0070402">
    <property type="term" value="F:NADPH binding"/>
    <property type="evidence" value="ECO:0007669"/>
    <property type="project" value="TreeGrafter"/>
</dbReference>
<dbReference type="PANTHER" id="PTHR48106:SF18">
    <property type="entry name" value="QUINONE OXIDOREDUCTASE PIG3"/>
    <property type="match status" value="1"/>
</dbReference>
<keyword evidence="5" id="KW-1185">Reference proteome</keyword>
<feature type="domain" description="Enoyl reductase (ER)" evidence="3">
    <location>
        <begin position="10"/>
        <end position="327"/>
    </location>
</feature>
<evidence type="ECO:0000256" key="2">
    <source>
        <dbReference type="ARBA" id="ARBA00023002"/>
    </source>
</evidence>
<evidence type="ECO:0000313" key="4">
    <source>
        <dbReference type="EMBL" id="MBF9067096.1"/>
    </source>
</evidence>
<dbReference type="SUPFAM" id="SSF51735">
    <property type="entry name" value="NAD(P)-binding Rossmann-fold domains"/>
    <property type="match status" value="1"/>
</dbReference>
<accession>A0A931B1A1</accession>
<dbReference type="Pfam" id="PF00107">
    <property type="entry name" value="ADH_zinc_N"/>
    <property type="match status" value="1"/>
</dbReference>
<dbReference type="InterPro" id="IPR013149">
    <property type="entry name" value="ADH-like_C"/>
</dbReference>
<dbReference type="Proteomes" id="UP000657385">
    <property type="component" value="Unassembled WGS sequence"/>
</dbReference>
<reference evidence="4" key="1">
    <citation type="submission" date="2020-11" db="EMBL/GenBank/DDBJ databases">
        <title>Isolation and identification of active actinomycetes.</title>
        <authorList>
            <person name="Yu B."/>
        </authorList>
    </citation>
    <scope>NUCLEOTIDE SEQUENCE</scope>
    <source>
        <strain evidence="4">NEAU-YB345</strain>
    </source>
</reference>
<name>A0A931B1A1_9ACTN</name>
<gene>
    <name evidence="4" type="ORF">I2501_03450</name>
</gene>
<evidence type="ECO:0000259" key="3">
    <source>
        <dbReference type="SMART" id="SM00829"/>
    </source>
</evidence>
<dbReference type="Pfam" id="PF08240">
    <property type="entry name" value="ADH_N"/>
    <property type="match status" value="1"/>
</dbReference>
<dbReference type="Gene3D" id="3.90.180.10">
    <property type="entry name" value="Medium-chain alcohol dehydrogenases, catalytic domain"/>
    <property type="match status" value="1"/>
</dbReference>
<proteinExistence type="predicted"/>
<dbReference type="RefSeq" id="WP_196192246.1">
    <property type="nucleotide sequence ID" value="NZ_JADPRT010000001.1"/>
</dbReference>
<dbReference type="EMBL" id="JADPRT010000001">
    <property type="protein sequence ID" value="MBF9067096.1"/>
    <property type="molecule type" value="Genomic_DNA"/>
</dbReference>
<dbReference type="CDD" id="cd08241">
    <property type="entry name" value="QOR1"/>
    <property type="match status" value="1"/>
</dbReference>
<dbReference type="InterPro" id="IPR036291">
    <property type="entry name" value="NAD(P)-bd_dom_sf"/>
</dbReference>
<sequence>MRAVRVDSFGGPEVLRVVDVPDPVPGPGQVVVQIEAAGVNRADALTRAGHYHRGGKPPLVLGLEGAGVVVALGEGVEDFRIGQKVLATGAANAPGFYAEKAAVAVERTVALPDDLDLVQAAALPIAWLSAWYCLHHLGRIESGHTVLVHAAASGVGSAAVQIAKDAGARVIAAAGSPAKTEWVAKLGADEVLDSRALTQEQLLARVMDLTDGQGADVVLDTVGGEVFALSLKAAAFGGRVVALANVALQPSTIDTRDFYPKNVSIHGYQSTSLMEHGYDPRGDLEQLVARAAQGAFEVPVDSVFSLEDAPAAHQRLEARANCGKIMISTTL</sequence>
<dbReference type="SMART" id="SM00829">
    <property type="entry name" value="PKS_ER"/>
    <property type="match status" value="1"/>
</dbReference>
<dbReference type="AlphaFoldDB" id="A0A931B1A1"/>
<evidence type="ECO:0000256" key="1">
    <source>
        <dbReference type="ARBA" id="ARBA00022857"/>
    </source>
</evidence>
<comment type="caution">
    <text evidence="4">The sequence shown here is derived from an EMBL/GenBank/DDBJ whole genome shotgun (WGS) entry which is preliminary data.</text>
</comment>